<reference evidence="1" key="1">
    <citation type="submission" date="2022-07" db="EMBL/GenBank/DDBJ databases">
        <authorList>
            <person name="Macas J."/>
            <person name="Novak P."/>
            <person name="Neumann P."/>
        </authorList>
    </citation>
    <scope>NUCLEOTIDE SEQUENCE</scope>
</reference>
<gene>
    <name evidence="1" type="ORF">CEURO_LOCUS13169</name>
</gene>
<dbReference type="PANTHER" id="PTHR34954">
    <property type="entry name" value="EXPRESSED PROTEIN"/>
    <property type="match status" value="1"/>
</dbReference>
<dbReference type="GO" id="GO:0009941">
    <property type="term" value="C:chloroplast envelope"/>
    <property type="evidence" value="ECO:0007669"/>
    <property type="project" value="TreeGrafter"/>
</dbReference>
<dbReference type="GO" id="GO:0070300">
    <property type="term" value="F:phosphatidic acid binding"/>
    <property type="evidence" value="ECO:0007669"/>
    <property type="project" value="InterPro"/>
</dbReference>
<evidence type="ECO:0008006" key="3">
    <source>
        <dbReference type="Google" id="ProtNLM"/>
    </source>
</evidence>
<dbReference type="InterPro" id="IPR044160">
    <property type="entry name" value="TGD4-like"/>
</dbReference>
<evidence type="ECO:0000313" key="2">
    <source>
        <dbReference type="Proteomes" id="UP001152484"/>
    </source>
</evidence>
<organism evidence="1 2">
    <name type="scientific">Cuscuta europaea</name>
    <name type="common">European dodder</name>
    <dbReference type="NCBI Taxonomy" id="41803"/>
    <lineage>
        <taxon>Eukaryota</taxon>
        <taxon>Viridiplantae</taxon>
        <taxon>Streptophyta</taxon>
        <taxon>Embryophyta</taxon>
        <taxon>Tracheophyta</taxon>
        <taxon>Spermatophyta</taxon>
        <taxon>Magnoliopsida</taxon>
        <taxon>eudicotyledons</taxon>
        <taxon>Gunneridae</taxon>
        <taxon>Pentapetalae</taxon>
        <taxon>asterids</taxon>
        <taxon>lamiids</taxon>
        <taxon>Solanales</taxon>
        <taxon>Convolvulaceae</taxon>
        <taxon>Cuscuteae</taxon>
        <taxon>Cuscuta</taxon>
        <taxon>Cuscuta subgen. Cuscuta</taxon>
    </lineage>
</organism>
<dbReference type="AlphaFoldDB" id="A0A9P0ZA98"/>
<accession>A0A9P0ZA98</accession>
<keyword evidence="2" id="KW-1185">Reference proteome</keyword>
<name>A0A9P0ZA98_CUSEU</name>
<dbReference type="GO" id="GO:1990052">
    <property type="term" value="P:ER to chloroplast lipid transport"/>
    <property type="evidence" value="ECO:0007669"/>
    <property type="project" value="InterPro"/>
</dbReference>
<dbReference type="OrthoDB" id="512148at2759"/>
<dbReference type="Proteomes" id="UP001152484">
    <property type="component" value="Unassembled WGS sequence"/>
</dbReference>
<proteinExistence type="predicted"/>
<dbReference type="EMBL" id="CAMAPE010000033">
    <property type="protein sequence ID" value="CAH9095596.1"/>
    <property type="molecule type" value="Genomic_DNA"/>
</dbReference>
<comment type="caution">
    <text evidence="1">The sequence shown here is derived from an EMBL/GenBank/DDBJ whole genome shotgun (WGS) entry which is preliminary data.</text>
</comment>
<dbReference type="GO" id="GO:0034196">
    <property type="term" value="P:acylglycerol transport"/>
    <property type="evidence" value="ECO:0007669"/>
    <property type="project" value="InterPro"/>
</dbReference>
<protein>
    <recommendedName>
        <fullName evidence="3">Protein TRIGALACTOSYLDIACYLGLYCEROL 4, chloroplastic</fullName>
    </recommendedName>
</protein>
<evidence type="ECO:0000313" key="1">
    <source>
        <dbReference type="EMBL" id="CAH9095596.1"/>
    </source>
</evidence>
<dbReference type="PANTHER" id="PTHR34954:SF3">
    <property type="entry name" value="EXPRESSED PROTEIN"/>
    <property type="match status" value="1"/>
</dbReference>
<sequence>MAQLRTAIDSAFWDLNVSTARTLDGTARSIPDEPMPMNGGRTNQALRIQQLSLIGNGFPLGLVPSFSPPSRKELGSFALQSLFLRAAISNWWVGLVGQVRPKKLISKLKEEINAIRAEIGPKIEWVDLELSTFKGLPKCFIDKSFYWLGACSHLSLTDSSSILLNMEKPGEREGQRVKAMFMHKLPDHDITLETAWPERFIDHKGRYWDVPESISLDCASLVSSSGLRYRFGIHKNSGQPIAIDNTNDAPPPALMPGVCAKAAFSYEKQKEIWREKEEEKDCFIMRNEQLYFRPAYDLHLKEPHATISGIIGGTCAAWVGGGNHTYLGSTRSSFSADLFASASYTFQHGKFRNLFNDLTRVDARLDIRSAAALAKRVSKLFTGATSNSARDGLYSPRLNLILQQQVIGPVVFRIDSRYCISSSGLPLPRLEDYVLSLDYSLRVLHSGKVVAWYSPRRNEAMLELRVFEF</sequence>